<accession>A0A0L0FDE8</accession>
<sequence>MSHTYPQPVIQTRVDLPHYEREEPIEAQRNTHPNFSVGVRQNFRNDKPGDGTRAKGEAG</sequence>
<feature type="region of interest" description="Disordered" evidence="1">
    <location>
        <begin position="24"/>
        <end position="59"/>
    </location>
</feature>
<gene>
    <name evidence="2" type="ORF">SARC_12686</name>
</gene>
<protein>
    <submittedName>
        <fullName evidence="2">Uncharacterized protein</fullName>
    </submittedName>
</protein>
<dbReference type="GeneID" id="25913190"/>
<evidence type="ECO:0000313" key="2">
    <source>
        <dbReference type="EMBL" id="KNC74775.1"/>
    </source>
</evidence>
<reference evidence="2 3" key="1">
    <citation type="submission" date="2011-02" db="EMBL/GenBank/DDBJ databases">
        <title>The Genome Sequence of Sphaeroforma arctica JP610.</title>
        <authorList>
            <consortium name="The Broad Institute Genome Sequencing Platform"/>
            <person name="Russ C."/>
            <person name="Cuomo C."/>
            <person name="Young S.K."/>
            <person name="Zeng Q."/>
            <person name="Gargeya S."/>
            <person name="Alvarado L."/>
            <person name="Berlin A."/>
            <person name="Chapman S.B."/>
            <person name="Chen Z."/>
            <person name="Freedman E."/>
            <person name="Gellesch M."/>
            <person name="Goldberg J."/>
            <person name="Griggs A."/>
            <person name="Gujja S."/>
            <person name="Heilman E."/>
            <person name="Heiman D."/>
            <person name="Howarth C."/>
            <person name="Mehta T."/>
            <person name="Neiman D."/>
            <person name="Pearson M."/>
            <person name="Roberts A."/>
            <person name="Saif S."/>
            <person name="Shea T."/>
            <person name="Shenoy N."/>
            <person name="Sisk P."/>
            <person name="Stolte C."/>
            <person name="Sykes S."/>
            <person name="White J."/>
            <person name="Yandava C."/>
            <person name="Burger G."/>
            <person name="Gray M.W."/>
            <person name="Holland P.W.H."/>
            <person name="King N."/>
            <person name="Lang F.B.F."/>
            <person name="Roger A.J."/>
            <person name="Ruiz-Trillo I."/>
            <person name="Haas B."/>
            <person name="Nusbaum C."/>
            <person name="Birren B."/>
        </authorList>
    </citation>
    <scope>NUCLEOTIDE SEQUENCE [LARGE SCALE GENOMIC DNA]</scope>
    <source>
        <strain evidence="2 3">JP610</strain>
    </source>
</reference>
<dbReference type="EMBL" id="KQ244099">
    <property type="protein sequence ID" value="KNC74775.1"/>
    <property type="molecule type" value="Genomic_DNA"/>
</dbReference>
<proteinExistence type="predicted"/>
<evidence type="ECO:0000256" key="1">
    <source>
        <dbReference type="SAM" id="MobiDB-lite"/>
    </source>
</evidence>
<name>A0A0L0FDE8_9EUKA</name>
<dbReference type="RefSeq" id="XP_014148677.1">
    <property type="nucleotide sequence ID" value="XM_014293202.1"/>
</dbReference>
<dbReference type="AlphaFoldDB" id="A0A0L0FDE8"/>
<dbReference type="Proteomes" id="UP000054560">
    <property type="component" value="Unassembled WGS sequence"/>
</dbReference>
<organism evidence="2 3">
    <name type="scientific">Sphaeroforma arctica JP610</name>
    <dbReference type="NCBI Taxonomy" id="667725"/>
    <lineage>
        <taxon>Eukaryota</taxon>
        <taxon>Ichthyosporea</taxon>
        <taxon>Ichthyophonida</taxon>
        <taxon>Sphaeroforma</taxon>
    </lineage>
</organism>
<evidence type="ECO:0000313" key="3">
    <source>
        <dbReference type="Proteomes" id="UP000054560"/>
    </source>
</evidence>
<feature type="non-terminal residue" evidence="2">
    <location>
        <position position="59"/>
    </location>
</feature>
<feature type="compositionally biased region" description="Basic and acidic residues" evidence="1">
    <location>
        <begin position="43"/>
        <end position="59"/>
    </location>
</feature>
<keyword evidence="3" id="KW-1185">Reference proteome</keyword>